<dbReference type="InParanoid" id="A0A2P5E7H1"/>
<feature type="domain" description="RNase H type-1" evidence="1">
    <location>
        <begin position="3"/>
        <end position="86"/>
    </location>
</feature>
<dbReference type="OrthoDB" id="1906820at2759"/>
<organism evidence="2 3">
    <name type="scientific">Trema orientale</name>
    <name type="common">Charcoal tree</name>
    <name type="synonym">Celtis orientalis</name>
    <dbReference type="NCBI Taxonomy" id="63057"/>
    <lineage>
        <taxon>Eukaryota</taxon>
        <taxon>Viridiplantae</taxon>
        <taxon>Streptophyta</taxon>
        <taxon>Embryophyta</taxon>
        <taxon>Tracheophyta</taxon>
        <taxon>Spermatophyta</taxon>
        <taxon>Magnoliopsida</taxon>
        <taxon>eudicotyledons</taxon>
        <taxon>Gunneridae</taxon>
        <taxon>Pentapetalae</taxon>
        <taxon>rosids</taxon>
        <taxon>fabids</taxon>
        <taxon>Rosales</taxon>
        <taxon>Cannabaceae</taxon>
        <taxon>Trema</taxon>
    </lineage>
</organism>
<comment type="caution">
    <text evidence="2">The sequence shown here is derived from an EMBL/GenBank/DDBJ whole genome shotgun (WGS) entry which is preliminary data.</text>
</comment>
<dbReference type="InterPro" id="IPR044730">
    <property type="entry name" value="RNase_H-like_dom_plant"/>
</dbReference>
<dbReference type="Proteomes" id="UP000237000">
    <property type="component" value="Unassembled WGS sequence"/>
</dbReference>
<dbReference type="InterPro" id="IPR002156">
    <property type="entry name" value="RNaseH_domain"/>
</dbReference>
<reference evidence="3" key="1">
    <citation type="submission" date="2016-06" db="EMBL/GenBank/DDBJ databases">
        <title>Parallel loss of symbiosis genes in relatives of nitrogen-fixing non-legume Parasponia.</title>
        <authorList>
            <person name="Van Velzen R."/>
            <person name="Holmer R."/>
            <person name="Bu F."/>
            <person name="Rutten L."/>
            <person name="Van Zeijl A."/>
            <person name="Liu W."/>
            <person name="Santuari L."/>
            <person name="Cao Q."/>
            <person name="Sharma T."/>
            <person name="Shen D."/>
            <person name="Roswanjaya Y."/>
            <person name="Wardhani T."/>
            <person name="Kalhor M.S."/>
            <person name="Jansen J."/>
            <person name="Van den Hoogen J."/>
            <person name="Gungor B."/>
            <person name="Hartog M."/>
            <person name="Hontelez J."/>
            <person name="Verver J."/>
            <person name="Yang W.-C."/>
            <person name="Schijlen E."/>
            <person name="Repin R."/>
            <person name="Schilthuizen M."/>
            <person name="Schranz E."/>
            <person name="Heidstra R."/>
            <person name="Miyata K."/>
            <person name="Fedorova E."/>
            <person name="Kohlen W."/>
            <person name="Bisseling T."/>
            <person name="Smit S."/>
            <person name="Geurts R."/>
        </authorList>
    </citation>
    <scope>NUCLEOTIDE SEQUENCE [LARGE SCALE GENOMIC DNA]</scope>
    <source>
        <strain evidence="3">cv. RG33-2</strain>
    </source>
</reference>
<dbReference type="CDD" id="cd06222">
    <property type="entry name" value="RNase_H_like"/>
    <property type="match status" value="1"/>
</dbReference>
<evidence type="ECO:0000259" key="1">
    <source>
        <dbReference type="Pfam" id="PF13456"/>
    </source>
</evidence>
<dbReference type="Pfam" id="PF13456">
    <property type="entry name" value="RVT_3"/>
    <property type="match status" value="1"/>
</dbReference>
<dbReference type="GO" id="GO:0003676">
    <property type="term" value="F:nucleic acid binding"/>
    <property type="evidence" value="ECO:0007669"/>
    <property type="project" value="InterPro"/>
</dbReference>
<dbReference type="GO" id="GO:0004523">
    <property type="term" value="F:RNA-DNA hybrid ribonuclease activity"/>
    <property type="evidence" value="ECO:0007669"/>
    <property type="project" value="InterPro"/>
</dbReference>
<dbReference type="AlphaFoldDB" id="A0A2P5E7H1"/>
<sequence>MIEPSIAKALAMKEGLSQVQLRKLQPVILEFDCQDLIKTLHGLSHPAWNICSIVEEILLTGRDLGLVEYSFTPCSSNFLAQNIAKWEACFNIYGILDRAVNMDYPTRPVCAKIEIRARPD</sequence>
<proteinExistence type="predicted"/>
<accession>A0A2P5E7H1</accession>
<evidence type="ECO:0000313" key="3">
    <source>
        <dbReference type="Proteomes" id="UP000237000"/>
    </source>
</evidence>
<keyword evidence="3" id="KW-1185">Reference proteome</keyword>
<name>A0A2P5E7H1_TREOI</name>
<protein>
    <recommendedName>
        <fullName evidence="1">RNase H type-1 domain-containing protein</fullName>
    </recommendedName>
</protein>
<dbReference type="EMBL" id="JXTC01000215">
    <property type="protein sequence ID" value="PON81499.1"/>
    <property type="molecule type" value="Genomic_DNA"/>
</dbReference>
<evidence type="ECO:0000313" key="2">
    <source>
        <dbReference type="EMBL" id="PON81499.1"/>
    </source>
</evidence>
<gene>
    <name evidence="2" type="ORF">TorRG33x02_226910</name>
</gene>